<reference evidence="3" key="1">
    <citation type="submission" date="2020-05" db="EMBL/GenBank/DDBJ databases">
        <title>Mycena genomes resolve the evolution of fungal bioluminescence.</title>
        <authorList>
            <person name="Tsai I.J."/>
        </authorList>
    </citation>
    <scope>NUCLEOTIDE SEQUENCE</scope>
    <source>
        <strain evidence="3">171206Taipei</strain>
    </source>
</reference>
<gene>
    <name evidence="3" type="ORF">MIND_01060900</name>
</gene>
<evidence type="ECO:0000256" key="1">
    <source>
        <dbReference type="SAM" id="MobiDB-lite"/>
    </source>
</evidence>
<dbReference type="EMBL" id="JACAZF010000009">
    <property type="protein sequence ID" value="KAF7295220.1"/>
    <property type="molecule type" value="Genomic_DNA"/>
</dbReference>
<protein>
    <submittedName>
        <fullName evidence="3">Uncharacterized protein</fullName>
    </submittedName>
</protein>
<feature type="compositionally biased region" description="Low complexity" evidence="1">
    <location>
        <begin position="422"/>
        <end position="431"/>
    </location>
</feature>
<dbReference type="RefSeq" id="XP_037216583.1">
    <property type="nucleotide sequence ID" value="XM_037367189.1"/>
</dbReference>
<feature type="compositionally biased region" description="Low complexity" evidence="1">
    <location>
        <begin position="1"/>
        <end position="69"/>
    </location>
</feature>
<dbReference type="OrthoDB" id="3194625at2759"/>
<dbReference type="AlphaFoldDB" id="A0A8H6S907"/>
<keyword evidence="2" id="KW-1133">Transmembrane helix</keyword>
<organism evidence="3 4">
    <name type="scientific">Mycena indigotica</name>
    <dbReference type="NCBI Taxonomy" id="2126181"/>
    <lineage>
        <taxon>Eukaryota</taxon>
        <taxon>Fungi</taxon>
        <taxon>Dikarya</taxon>
        <taxon>Basidiomycota</taxon>
        <taxon>Agaricomycotina</taxon>
        <taxon>Agaricomycetes</taxon>
        <taxon>Agaricomycetidae</taxon>
        <taxon>Agaricales</taxon>
        <taxon>Marasmiineae</taxon>
        <taxon>Mycenaceae</taxon>
        <taxon>Mycena</taxon>
    </lineage>
</organism>
<name>A0A8H6S907_9AGAR</name>
<evidence type="ECO:0000256" key="2">
    <source>
        <dbReference type="SAM" id="Phobius"/>
    </source>
</evidence>
<keyword evidence="2" id="KW-0812">Transmembrane</keyword>
<dbReference type="Proteomes" id="UP000636479">
    <property type="component" value="Unassembled WGS sequence"/>
</dbReference>
<dbReference type="GeneID" id="59349705"/>
<evidence type="ECO:0000313" key="3">
    <source>
        <dbReference type="EMBL" id="KAF7295220.1"/>
    </source>
</evidence>
<evidence type="ECO:0000313" key="4">
    <source>
        <dbReference type="Proteomes" id="UP000636479"/>
    </source>
</evidence>
<feature type="compositionally biased region" description="Low complexity" evidence="1">
    <location>
        <begin position="101"/>
        <end position="136"/>
    </location>
</feature>
<keyword evidence="2" id="KW-0472">Membrane</keyword>
<feature type="region of interest" description="Disordered" evidence="1">
    <location>
        <begin position="1"/>
        <end position="161"/>
    </location>
</feature>
<feature type="region of interest" description="Disordered" evidence="1">
    <location>
        <begin position="422"/>
        <end position="495"/>
    </location>
</feature>
<feature type="compositionally biased region" description="Polar residues" evidence="1">
    <location>
        <begin position="70"/>
        <end position="93"/>
    </location>
</feature>
<accession>A0A8H6S907</accession>
<proteinExistence type="predicted"/>
<feature type="transmembrane region" description="Helical" evidence="2">
    <location>
        <begin position="240"/>
        <end position="262"/>
    </location>
</feature>
<feature type="compositionally biased region" description="Polar residues" evidence="1">
    <location>
        <begin position="484"/>
        <end position="495"/>
    </location>
</feature>
<feature type="compositionally biased region" description="Low complexity" evidence="1">
    <location>
        <begin position="151"/>
        <end position="161"/>
    </location>
</feature>
<comment type="caution">
    <text evidence="3">The sequence shown here is derived from an EMBL/GenBank/DDBJ whole genome shotgun (WGS) entry which is preliminary data.</text>
</comment>
<keyword evidence="4" id="KW-1185">Reference proteome</keyword>
<feature type="compositionally biased region" description="Pro residues" evidence="1">
    <location>
        <begin position="137"/>
        <end position="150"/>
    </location>
</feature>
<sequence>MSASLSTSQTSLSQAQSTSTSAASSTTPFSSTSQPLVSSTRPSNSTPSVVSSTQTSTPPSSSPQPASSQNQLPTSTQTSASTERAVPSQSSSVVIARLGTSDDSSSSVSVSPSISIDNNDSASSSSVQPSSSSPPSSSAPPPSSSTPPPSSSSTVVSVSSQQLSSNSDVSSSIPDISSQLPSSLAALQLSTELSILSSGATSFTTIVTSIDGQLTTITSALPTSLSTSRSSITSAQRTKIIAGATAAGVGVILLLLGALFVYKRHKSRKREFSEAIGRVRREAHGAGGVGLLDEEGLDDDDTVPMSRYQDNVVAQASTSTLGPPQSPAPSIFRQRAETGSLFREEGVYPPPGAQFVDPLVGIGSGLGSIVDDVMGPAEAHKSSSMSSASSSLYADPFRDLSHSTSASDPSLYYDRPGAASSLSMASSQTSSNRPITPQSLLGLPAGAAPTPKKSSPLVNISAPPPSAATTWLNRSPKKHVRGLSGSQSSHEGSLF</sequence>